<keyword evidence="3 9" id="KW-0378">Hydrolase</keyword>
<protein>
    <submittedName>
        <fullName evidence="11">Uncharacterized protein</fullName>
    </submittedName>
</protein>
<dbReference type="InterPro" id="IPR000743">
    <property type="entry name" value="Glyco_hydro_28"/>
</dbReference>
<evidence type="ECO:0000256" key="10">
    <source>
        <dbReference type="SAM" id="Phobius"/>
    </source>
</evidence>
<evidence type="ECO:0000256" key="3">
    <source>
        <dbReference type="ARBA" id="ARBA00022801"/>
    </source>
</evidence>
<dbReference type="InterPro" id="IPR011050">
    <property type="entry name" value="Pectin_lyase_fold/virulence"/>
</dbReference>
<dbReference type="EMBL" id="JAHQCW010000050">
    <property type="protein sequence ID" value="MBU9739142.1"/>
    <property type="molecule type" value="Genomic_DNA"/>
</dbReference>
<dbReference type="GO" id="GO:0004650">
    <property type="term" value="F:polygalacturonase activity"/>
    <property type="evidence" value="ECO:0007669"/>
    <property type="project" value="InterPro"/>
</dbReference>
<keyword evidence="6 9" id="KW-0326">Glycosidase</keyword>
<proteinExistence type="inferred from homology"/>
<evidence type="ECO:0000313" key="11">
    <source>
        <dbReference type="EMBL" id="MBU9739142.1"/>
    </source>
</evidence>
<accession>A0A949NCV2</accession>
<dbReference type="PANTHER" id="PTHR31736">
    <property type="match status" value="1"/>
</dbReference>
<keyword evidence="10" id="KW-0472">Membrane</keyword>
<dbReference type="PANTHER" id="PTHR31736:SF9">
    <property type="entry name" value="ENDO-XYLOGALACTURONAN HYDROLASE A-RELATED"/>
    <property type="match status" value="1"/>
</dbReference>
<keyword evidence="10" id="KW-0812">Transmembrane</keyword>
<dbReference type="AlphaFoldDB" id="A0A949NCV2"/>
<keyword evidence="5" id="KW-0119">Carbohydrate metabolism</keyword>
<gene>
    <name evidence="11" type="ORF">KTH89_21625</name>
</gene>
<keyword evidence="4" id="KW-0325">Glycoprotein</keyword>
<keyword evidence="7" id="KW-0624">Polysaccharide degradation</keyword>
<dbReference type="Proteomes" id="UP000712157">
    <property type="component" value="Unassembled WGS sequence"/>
</dbReference>
<evidence type="ECO:0000256" key="5">
    <source>
        <dbReference type="ARBA" id="ARBA00023277"/>
    </source>
</evidence>
<name>A0A949NCV2_9FIRM</name>
<comment type="function">
    <text evidence="8">Pectinolytic enzyme involved in the degradation of xylogalacturonan (xga), a galacturonan backbone heavily substituted with xylose, and which is one important component of the hairy regions of pectin. Activity requires a galacturonic acid backbone substituted with xylose.</text>
</comment>
<comment type="caution">
    <text evidence="11">The sequence shown here is derived from an EMBL/GenBank/DDBJ whole genome shotgun (WGS) entry which is preliminary data.</text>
</comment>
<evidence type="ECO:0000256" key="1">
    <source>
        <dbReference type="ARBA" id="ARBA00008834"/>
    </source>
</evidence>
<organism evidence="11 12">
    <name type="scientific">Diplocloster agilis</name>
    <dbReference type="NCBI Taxonomy" id="2850323"/>
    <lineage>
        <taxon>Bacteria</taxon>
        <taxon>Bacillati</taxon>
        <taxon>Bacillota</taxon>
        <taxon>Clostridia</taxon>
        <taxon>Lachnospirales</taxon>
        <taxon>Lachnospiraceae</taxon>
        <taxon>Diplocloster</taxon>
    </lineage>
</organism>
<dbReference type="RefSeq" id="WP_238723060.1">
    <property type="nucleotide sequence ID" value="NZ_JAHQCW010000050.1"/>
</dbReference>
<reference evidence="11" key="1">
    <citation type="submission" date="2021-06" db="EMBL/GenBank/DDBJ databases">
        <title>Description of novel taxa of the family Lachnospiraceae.</title>
        <authorList>
            <person name="Chaplin A.V."/>
            <person name="Sokolova S.R."/>
            <person name="Pikina A.P."/>
            <person name="Korzhanova M."/>
            <person name="Belova V."/>
            <person name="Korostin D."/>
            <person name="Efimov B.A."/>
        </authorList>
    </citation>
    <scope>NUCLEOTIDE SEQUENCE</scope>
    <source>
        <strain evidence="11">ASD5720</strain>
    </source>
</reference>
<evidence type="ECO:0000256" key="8">
    <source>
        <dbReference type="ARBA" id="ARBA00037278"/>
    </source>
</evidence>
<evidence type="ECO:0000256" key="6">
    <source>
        <dbReference type="ARBA" id="ARBA00023295"/>
    </source>
</evidence>
<dbReference type="SUPFAM" id="SSF51126">
    <property type="entry name" value="Pectin lyase-like"/>
    <property type="match status" value="1"/>
</dbReference>
<dbReference type="Pfam" id="PF00295">
    <property type="entry name" value="Glyco_hydro_28"/>
    <property type="match status" value="1"/>
</dbReference>
<evidence type="ECO:0000256" key="7">
    <source>
        <dbReference type="ARBA" id="ARBA00023326"/>
    </source>
</evidence>
<dbReference type="Gene3D" id="2.160.20.10">
    <property type="entry name" value="Single-stranded right-handed beta-helix, Pectin lyase-like"/>
    <property type="match status" value="1"/>
</dbReference>
<keyword evidence="12" id="KW-1185">Reference proteome</keyword>
<evidence type="ECO:0000256" key="4">
    <source>
        <dbReference type="ARBA" id="ARBA00023180"/>
    </source>
</evidence>
<keyword evidence="2" id="KW-0677">Repeat</keyword>
<evidence type="ECO:0000256" key="2">
    <source>
        <dbReference type="ARBA" id="ARBA00022737"/>
    </source>
</evidence>
<dbReference type="InterPro" id="IPR012334">
    <property type="entry name" value="Pectin_lyas_fold"/>
</dbReference>
<sequence>MKNVNKKEFCLRNSPPAAGRVSGIFFPAAVRSPGGLFYSIGVFSYGIKKTALAAVVCAMVSFMTAGAAWGEEAYTVNEPMERAYEPLVNVYEKPDAMPEKYSSSDFQVQAGGLDIPVYVSGNNAWGNPVSYGTFESTGPVEIQISAQVPFTDYALLPESLGLSGQRAGNKVTFTAQPGTDITFLPDRNYNGRVLHLFVREPLTDIPDIQSDQVIHYGPGYYDLSGRPPLMLRTGQTLYLEGGAVLRGRVLVQDADHVTICGPGILLNDYVSQDSYDGVAVALKNANDVTVRDITVIRDMNSWISFMWKCSNVTVKNYKAINARYASSDGFNVANCQGVLFDGSFIHSCDDSVAIKGTGNNGYNPAEDPSQALPTSNITYQNSQLWSDANNAIGIGAETQAGYFDQIRFQNIDILRNYDDLNYPDQLTERSAINICALNATQIQNVTFEDIRVEKAKRLINITMEDSFWFGSLAGNWQWPGSIQNVTYRNITSKSDGSNQIRISGHDSNHLISDIHFENIKIQDTPLTDFDTDIFSVNSFGKNIRLVLDLHPEGVTADGPITAPSNRYQAAEQLSDTQGGNGWYYRTWQAGVGTLDMAWNPDGSNHWRGPKQWDAIWAEQGQLLFHPDETQILLDWKAPRSGVISISGTVRKYASEGGDGVNVSIWKNDRMIWPVNGAWQTIDFDDTAGVAAEVSTSVVSDDVISFRVDKRGNTAYDSTAWTPTIIYE</sequence>
<dbReference type="GO" id="GO:0000272">
    <property type="term" value="P:polysaccharide catabolic process"/>
    <property type="evidence" value="ECO:0007669"/>
    <property type="project" value="UniProtKB-KW"/>
</dbReference>
<keyword evidence="10" id="KW-1133">Transmembrane helix</keyword>
<comment type="similarity">
    <text evidence="1 9">Belongs to the glycosyl hydrolase 28 family.</text>
</comment>
<evidence type="ECO:0000313" key="12">
    <source>
        <dbReference type="Proteomes" id="UP000712157"/>
    </source>
</evidence>
<evidence type="ECO:0000256" key="9">
    <source>
        <dbReference type="RuleBase" id="RU361169"/>
    </source>
</evidence>
<feature type="transmembrane region" description="Helical" evidence="10">
    <location>
        <begin position="51"/>
        <end position="70"/>
    </location>
</feature>